<dbReference type="EC" id="2.4.1.-" evidence="8"/>
<sequence>MLRNVFPYTLEWIEFHAVQGVDHFVLYDDDSRDESTTLIPLLYASPFHNATNQMLFPPVVEVVQANFFRNNRQSDHGSLDHDHNQRACLKHCHIRYKDTSTWMLIIDVDEFIYSPRHGTIRQFLQAYENYTDNLTADHVTEFQASAVRFGSSGLQSDFYSELLPNAFEGVLTVLFEKSVQGKEEPGLIIEANPRRAPHRELDRNFDAVFQATCPSIPNGPVKCQHALGKSIFRPDRCRKPYIHWCANLTSGTSINMPLAELRLDHFAWRSAESVSRMTSNWQGNKIIVFDQLDRVWFSKVEDEAKKPYVEPVRRALGRFPTTAVEWSAKAHPKPQWWLNQMAALGRHVTVPLFT</sequence>
<dbReference type="Proteomes" id="UP000192578">
    <property type="component" value="Unassembled WGS sequence"/>
</dbReference>
<evidence type="ECO:0000256" key="2">
    <source>
        <dbReference type="ARBA" id="ARBA00007647"/>
    </source>
</evidence>
<keyword evidence="5" id="KW-0812">Transmembrane</keyword>
<keyword evidence="7" id="KW-0472">Membrane</keyword>
<accession>A0A1W0XEE4</accession>
<keyword evidence="3 8" id="KW-0328">Glycosyltransferase</keyword>
<gene>
    <name evidence="9" type="ORF">BV898_00694</name>
</gene>
<evidence type="ECO:0000256" key="4">
    <source>
        <dbReference type="ARBA" id="ARBA00022679"/>
    </source>
</evidence>
<dbReference type="OrthoDB" id="2526284at2759"/>
<proteinExistence type="inferred from homology"/>
<evidence type="ECO:0000256" key="8">
    <source>
        <dbReference type="RuleBase" id="RU366017"/>
    </source>
</evidence>
<evidence type="ECO:0000256" key="3">
    <source>
        <dbReference type="ARBA" id="ARBA00022676"/>
    </source>
</evidence>
<dbReference type="InterPro" id="IPR008166">
    <property type="entry name" value="Glyco_transf_92"/>
</dbReference>
<dbReference type="EMBL" id="MTYJ01000002">
    <property type="protein sequence ID" value="OQV25768.1"/>
    <property type="molecule type" value="Genomic_DNA"/>
</dbReference>
<dbReference type="PANTHER" id="PTHR21461">
    <property type="entry name" value="GLYCOSYLTRANSFERASE FAMILY 92 PROTEIN"/>
    <property type="match status" value="1"/>
</dbReference>
<dbReference type="GO" id="GO:0005737">
    <property type="term" value="C:cytoplasm"/>
    <property type="evidence" value="ECO:0007669"/>
    <property type="project" value="TreeGrafter"/>
</dbReference>
<name>A0A1W0XEE4_HYPEX</name>
<evidence type="ECO:0000256" key="5">
    <source>
        <dbReference type="ARBA" id="ARBA00022692"/>
    </source>
</evidence>
<keyword evidence="10" id="KW-1185">Reference proteome</keyword>
<evidence type="ECO:0000256" key="7">
    <source>
        <dbReference type="ARBA" id="ARBA00023136"/>
    </source>
</evidence>
<dbReference type="PANTHER" id="PTHR21461:SF69">
    <property type="entry name" value="GLYCOSYLTRANSFERASE FAMILY 92 PROTEIN"/>
    <property type="match status" value="1"/>
</dbReference>
<comment type="caution">
    <text evidence="9">The sequence shown here is derived from an EMBL/GenBank/DDBJ whole genome shotgun (WGS) entry which is preliminary data.</text>
</comment>
<evidence type="ECO:0000256" key="6">
    <source>
        <dbReference type="ARBA" id="ARBA00022989"/>
    </source>
</evidence>
<dbReference type="AlphaFoldDB" id="A0A1W0XEE4"/>
<protein>
    <recommendedName>
        <fullName evidence="8">Glycosyltransferase family 92 protein</fullName>
        <ecNumber evidence="8">2.4.1.-</ecNumber>
    </recommendedName>
</protein>
<evidence type="ECO:0000313" key="9">
    <source>
        <dbReference type="EMBL" id="OQV25768.1"/>
    </source>
</evidence>
<keyword evidence="4 8" id="KW-0808">Transferase</keyword>
<reference evidence="10" key="1">
    <citation type="submission" date="2017-01" db="EMBL/GenBank/DDBJ databases">
        <title>Comparative genomics of anhydrobiosis in the tardigrade Hypsibius dujardini.</title>
        <authorList>
            <person name="Yoshida Y."/>
            <person name="Koutsovoulos G."/>
            <person name="Laetsch D."/>
            <person name="Stevens L."/>
            <person name="Kumar S."/>
            <person name="Horikawa D."/>
            <person name="Ishino K."/>
            <person name="Komine S."/>
            <person name="Tomita M."/>
            <person name="Blaxter M."/>
            <person name="Arakawa K."/>
        </authorList>
    </citation>
    <scope>NUCLEOTIDE SEQUENCE [LARGE SCALE GENOMIC DNA]</scope>
    <source>
        <strain evidence="10">Z151</strain>
    </source>
</reference>
<dbReference type="GO" id="GO:0016020">
    <property type="term" value="C:membrane"/>
    <property type="evidence" value="ECO:0007669"/>
    <property type="project" value="UniProtKB-SubCell"/>
</dbReference>
<organism evidence="9 10">
    <name type="scientific">Hypsibius exemplaris</name>
    <name type="common">Freshwater tardigrade</name>
    <dbReference type="NCBI Taxonomy" id="2072580"/>
    <lineage>
        <taxon>Eukaryota</taxon>
        <taxon>Metazoa</taxon>
        <taxon>Ecdysozoa</taxon>
        <taxon>Tardigrada</taxon>
        <taxon>Eutardigrada</taxon>
        <taxon>Parachela</taxon>
        <taxon>Hypsibioidea</taxon>
        <taxon>Hypsibiidae</taxon>
        <taxon>Hypsibius</taxon>
    </lineage>
</organism>
<comment type="subcellular location">
    <subcellularLocation>
        <location evidence="1">Membrane</location>
        <topology evidence="1">Single-pass membrane protein</topology>
    </subcellularLocation>
</comment>
<comment type="similarity">
    <text evidence="2 8">Belongs to the glycosyltransferase 92 family.</text>
</comment>
<evidence type="ECO:0000256" key="1">
    <source>
        <dbReference type="ARBA" id="ARBA00004167"/>
    </source>
</evidence>
<dbReference type="GO" id="GO:0016757">
    <property type="term" value="F:glycosyltransferase activity"/>
    <property type="evidence" value="ECO:0007669"/>
    <property type="project" value="UniProtKB-UniRule"/>
</dbReference>
<dbReference type="Pfam" id="PF01697">
    <property type="entry name" value="Glyco_transf_92"/>
    <property type="match status" value="1"/>
</dbReference>
<keyword evidence="6" id="KW-1133">Transmembrane helix</keyword>
<evidence type="ECO:0000313" key="10">
    <source>
        <dbReference type="Proteomes" id="UP000192578"/>
    </source>
</evidence>